<feature type="transmembrane region" description="Helical" evidence="7">
    <location>
        <begin position="305"/>
        <end position="325"/>
    </location>
</feature>
<keyword evidence="5 7" id="KW-1133">Transmembrane helix</keyword>
<proteinExistence type="inferred from homology"/>
<dbReference type="Pfam" id="PF01566">
    <property type="entry name" value="Nramp"/>
    <property type="match status" value="1"/>
</dbReference>
<dbReference type="GO" id="GO:0015086">
    <property type="term" value="F:cadmium ion transmembrane transporter activity"/>
    <property type="evidence" value="ECO:0007669"/>
    <property type="project" value="TreeGrafter"/>
</dbReference>
<organism evidence="8 9">
    <name type="scientific">Sphingomonas spermidinifaciens</name>
    <dbReference type="NCBI Taxonomy" id="1141889"/>
    <lineage>
        <taxon>Bacteria</taxon>
        <taxon>Pseudomonadati</taxon>
        <taxon>Pseudomonadota</taxon>
        <taxon>Alphaproteobacteria</taxon>
        <taxon>Sphingomonadales</taxon>
        <taxon>Sphingomonadaceae</taxon>
        <taxon>Sphingomonas</taxon>
    </lineage>
</organism>
<dbReference type="NCBIfam" id="TIGR01197">
    <property type="entry name" value="nramp"/>
    <property type="match status" value="1"/>
</dbReference>
<evidence type="ECO:0000256" key="6">
    <source>
        <dbReference type="ARBA" id="ARBA00023136"/>
    </source>
</evidence>
<dbReference type="GO" id="GO:0034755">
    <property type="term" value="P:iron ion transmembrane transport"/>
    <property type="evidence" value="ECO:0007669"/>
    <property type="project" value="TreeGrafter"/>
</dbReference>
<comment type="subcellular location">
    <subcellularLocation>
        <location evidence="7">Cell membrane</location>
        <topology evidence="7">Multi-pass membrane protein</topology>
    </subcellularLocation>
    <subcellularLocation>
        <location evidence="1">Membrane</location>
        <topology evidence="1">Multi-pass membrane protein</topology>
    </subcellularLocation>
</comment>
<dbReference type="PANTHER" id="PTHR11706:SF33">
    <property type="entry name" value="NATURAL RESISTANCE-ASSOCIATED MACROPHAGE PROTEIN 2"/>
    <property type="match status" value="1"/>
</dbReference>
<protein>
    <recommendedName>
        <fullName evidence="7">Divalent metal cation transporter MntH</fullName>
    </recommendedName>
</protein>
<feature type="transmembrane region" description="Helical" evidence="7">
    <location>
        <begin position="68"/>
        <end position="87"/>
    </location>
</feature>
<evidence type="ECO:0000313" key="8">
    <source>
        <dbReference type="EMBL" id="PCD01708.1"/>
    </source>
</evidence>
<evidence type="ECO:0000256" key="3">
    <source>
        <dbReference type="ARBA" id="ARBA00022692"/>
    </source>
</evidence>
<dbReference type="GO" id="GO:0005886">
    <property type="term" value="C:plasma membrane"/>
    <property type="evidence" value="ECO:0007669"/>
    <property type="project" value="UniProtKB-SubCell"/>
</dbReference>
<feature type="transmembrane region" description="Helical" evidence="7">
    <location>
        <begin position="357"/>
        <end position="374"/>
    </location>
</feature>
<dbReference type="InterPro" id="IPR001046">
    <property type="entry name" value="NRAMP_fam"/>
</dbReference>
<dbReference type="GO" id="GO:0005384">
    <property type="term" value="F:manganese ion transmembrane transporter activity"/>
    <property type="evidence" value="ECO:0007669"/>
    <property type="project" value="TreeGrafter"/>
</dbReference>
<dbReference type="HAMAP" id="MF_00221">
    <property type="entry name" value="NRAMP"/>
    <property type="match status" value="1"/>
</dbReference>
<evidence type="ECO:0000256" key="1">
    <source>
        <dbReference type="ARBA" id="ARBA00004141"/>
    </source>
</evidence>
<evidence type="ECO:0000256" key="2">
    <source>
        <dbReference type="ARBA" id="ARBA00022448"/>
    </source>
</evidence>
<keyword evidence="2 7" id="KW-0813">Transport</keyword>
<accession>A0A2A4B1U3</accession>
<feature type="transmembrane region" description="Helical" evidence="7">
    <location>
        <begin position="259"/>
        <end position="285"/>
    </location>
</feature>
<dbReference type="PRINTS" id="PR00447">
    <property type="entry name" value="NATRESASSCMP"/>
</dbReference>
<dbReference type="PANTHER" id="PTHR11706">
    <property type="entry name" value="SOLUTE CARRIER PROTEIN FAMILY 11 MEMBER"/>
    <property type="match status" value="1"/>
</dbReference>
<keyword evidence="7" id="KW-0406">Ion transport</keyword>
<feature type="transmembrane region" description="Helical" evidence="7">
    <location>
        <begin position="177"/>
        <end position="198"/>
    </location>
</feature>
<evidence type="ECO:0000313" key="9">
    <source>
        <dbReference type="Proteomes" id="UP000218366"/>
    </source>
</evidence>
<evidence type="ECO:0000256" key="4">
    <source>
        <dbReference type="ARBA" id="ARBA00022847"/>
    </source>
</evidence>
<feature type="transmembrane region" description="Helical" evidence="7">
    <location>
        <begin position="422"/>
        <end position="444"/>
    </location>
</feature>
<keyword evidence="3 7" id="KW-0812">Transmembrane</keyword>
<comment type="caution">
    <text evidence="8">The sequence shown here is derived from an EMBL/GenBank/DDBJ whole genome shotgun (WGS) entry which is preliminary data.</text>
</comment>
<feature type="transmembrane region" description="Helical" evidence="7">
    <location>
        <begin position="145"/>
        <end position="165"/>
    </location>
</feature>
<dbReference type="OrthoDB" id="9787548at2"/>
<reference evidence="8 9" key="1">
    <citation type="submission" date="2017-09" db="EMBL/GenBank/DDBJ databases">
        <title>Sphingomonas spermidinifaciens 9NM-10, whole genome shotgun sequence.</title>
        <authorList>
            <person name="Feng G."/>
            <person name="Zhu H."/>
        </authorList>
    </citation>
    <scope>NUCLEOTIDE SEQUENCE [LARGE SCALE GENOMIC DNA]</scope>
    <source>
        <strain evidence="8 9">9NM-10</strain>
    </source>
</reference>
<feature type="transmembrane region" description="Helical" evidence="7">
    <location>
        <begin position="380"/>
        <end position="402"/>
    </location>
</feature>
<keyword evidence="9" id="KW-1185">Reference proteome</keyword>
<dbReference type="NCBIfam" id="NF001923">
    <property type="entry name" value="PRK00701.1"/>
    <property type="match status" value="1"/>
</dbReference>
<dbReference type="Proteomes" id="UP000218366">
    <property type="component" value="Unassembled WGS sequence"/>
</dbReference>
<dbReference type="RefSeq" id="WP_096344453.1">
    <property type="nucleotide sequence ID" value="NZ_NWMW01000003.1"/>
</dbReference>
<sequence length="445" mass="46793">MAPPPPASATMDAGLSQSLPESYRTIAVPAPAASFWRRLGAFAGPGYLVAVGYMDPGNWATDIAGGSAFGYTLLSVILFSNLMAMVLQSLSAKLGIVAGRDLAQACAEQYGPVARYVLWALCELAIIACDLAEVIGTAIALQLLFGIPLVAGIAITAVDVMLILALQRFGFRKLEAFIVALLVIIAGCFLAELIFAQPEWAAVAAGLVPSPQIVTNPAMLYIAIGILGATVMPHNLYLHSSIVQTRSFTQDEAGRRDALKLATIDSTVALALAFCINASILILAAATFHTAGRTEVAEIQEAYQLLTPMLGVGLASTLFAVALLASGQNSTVTGTLAGQIVMEGFLKIRLPVWLRRLVTRLIAIVPAAVVAALYGESGTAQLLILSQVVLSLQLPFAVWPLVRFTSDRKLMGGFVNGPVLKVVAWAICFIVIGLNVTLLAQTFAG</sequence>
<dbReference type="EMBL" id="NWMW01000003">
    <property type="protein sequence ID" value="PCD01708.1"/>
    <property type="molecule type" value="Genomic_DNA"/>
</dbReference>
<feature type="transmembrane region" description="Helical" evidence="7">
    <location>
        <begin position="218"/>
        <end position="238"/>
    </location>
</feature>
<keyword evidence="7" id="KW-1003">Cell membrane</keyword>
<name>A0A2A4B1U3_9SPHN</name>
<dbReference type="GO" id="GO:0046872">
    <property type="term" value="F:metal ion binding"/>
    <property type="evidence" value="ECO:0007669"/>
    <property type="project" value="UniProtKB-UniRule"/>
</dbReference>
<evidence type="ECO:0000256" key="5">
    <source>
        <dbReference type="ARBA" id="ARBA00022989"/>
    </source>
</evidence>
<comment type="function">
    <text evidence="7">H(+)-stimulated, divalent metal cation uptake system.</text>
</comment>
<dbReference type="GO" id="GO:0015293">
    <property type="term" value="F:symporter activity"/>
    <property type="evidence" value="ECO:0007669"/>
    <property type="project" value="UniProtKB-UniRule"/>
</dbReference>
<feature type="transmembrane region" description="Helical" evidence="7">
    <location>
        <begin position="116"/>
        <end position="139"/>
    </location>
</feature>
<comment type="similarity">
    <text evidence="7">Belongs to the NRAMP family.</text>
</comment>
<dbReference type="AlphaFoldDB" id="A0A2A4B1U3"/>
<keyword evidence="6 7" id="KW-0472">Membrane</keyword>
<gene>
    <name evidence="7" type="primary">mntH</name>
    <name evidence="8" type="ORF">COC42_16470</name>
</gene>
<keyword evidence="4 7" id="KW-0769">Symport</keyword>
<evidence type="ECO:0000256" key="7">
    <source>
        <dbReference type="HAMAP-Rule" id="MF_00221"/>
    </source>
</evidence>
<dbReference type="NCBIfam" id="NF037982">
    <property type="entry name" value="Nramp_1"/>
    <property type="match status" value="1"/>
</dbReference>